<keyword evidence="3" id="KW-1185">Reference proteome</keyword>
<sequence>MTTEVISPDLKVVLRRLKLSRMLDTLPERLVLARQQKMPHQDWLLLVLSDEATRRDSLGVSLRSQKAHLDPTMHLEAWDPTAKVSFDRGLLNELVSLRFLDAHAHVAIVGPVGVGKTFLAHALGHIACRRGASVLAVRTDQMLKTLKHARLDNSHEAELRKLISVDLLLLDDFAMDAMDATESRDLYDILLERYRTSSIIVTSNRGPDEWLATFADPVRAQSAIDRFTSNAYDLVIDGESYRPRLKPNLAKEGAR</sequence>
<dbReference type="InterPro" id="IPR001270">
    <property type="entry name" value="ClpA/B"/>
</dbReference>
<organism evidence="2 3">
    <name type="scientific">Candidatus Acidiferrum panamense</name>
    <dbReference type="NCBI Taxonomy" id="2741543"/>
    <lineage>
        <taxon>Bacteria</taxon>
        <taxon>Pseudomonadati</taxon>
        <taxon>Acidobacteriota</taxon>
        <taxon>Terriglobia</taxon>
        <taxon>Candidatus Acidiferrales</taxon>
        <taxon>Candidatus Acidiferrum</taxon>
    </lineage>
</organism>
<dbReference type="Pfam" id="PF01695">
    <property type="entry name" value="IstB_IS21"/>
    <property type="match status" value="1"/>
</dbReference>
<reference evidence="2" key="1">
    <citation type="submission" date="2020-06" db="EMBL/GenBank/DDBJ databases">
        <title>Legume-microbial interactions unlock mineral nutrients during tropical forest succession.</title>
        <authorList>
            <person name="Epihov D.Z."/>
        </authorList>
    </citation>
    <scope>NUCLEOTIDE SEQUENCE [LARGE SCALE GENOMIC DNA]</scope>
    <source>
        <strain evidence="2">Pan2503</strain>
    </source>
</reference>
<keyword evidence="2" id="KW-0067">ATP-binding</keyword>
<name>A0A7V8NRN2_9BACT</name>
<dbReference type="EMBL" id="JACDQQ010001368">
    <property type="protein sequence ID" value="MBA0086136.1"/>
    <property type="molecule type" value="Genomic_DNA"/>
</dbReference>
<proteinExistence type="predicted"/>
<dbReference type="InterPro" id="IPR027417">
    <property type="entry name" value="P-loop_NTPase"/>
</dbReference>
<dbReference type="Proteomes" id="UP000567293">
    <property type="component" value="Unassembled WGS sequence"/>
</dbReference>
<comment type="caution">
    <text evidence="2">The sequence shown here is derived from an EMBL/GenBank/DDBJ whole genome shotgun (WGS) entry which is preliminary data.</text>
</comment>
<dbReference type="CDD" id="cd00009">
    <property type="entry name" value="AAA"/>
    <property type="match status" value="1"/>
</dbReference>
<evidence type="ECO:0000313" key="2">
    <source>
        <dbReference type="EMBL" id="MBA0086136.1"/>
    </source>
</evidence>
<dbReference type="Gene3D" id="3.40.50.300">
    <property type="entry name" value="P-loop containing nucleotide triphosphate hydrolases"/>
    <property type="match status" value="1"/>
</dbReference>
<dbReference type="AlphaFoldDB" id="A0A7V8NRN2"/>
<evidence type="ECO:0000259" key="1">
    <source>
        <dbReference type="SMART" id="SM00382"/>
    </source>
</evidence>
<dbReference type="GO" id="GO:0006260">
    <property type="term" value="P:DNA replication"/>
    <property type="evidence" value="ECO:0007669"/>
    <property type="project" value="TreeGrafter"/>
</dbReference>
<protein>
    <submittedName>
        <fullName evidence="2">ATP-binding protein</fullName>
    </submittedName>
</protein>
<dbReference type="SUPFAM" id="SSF52540">
    <property type="entry name" value="P-loop containing nucleoside triphosphate hydrolases"/>
    <property type="match status" value="1"/>
</dbReference>
<dbReference type="PIRSF" id="PIRSF003073">
    <property type="entry name" value="DNAC_TnpB_IstB"/>
    <property type="match status" value="1"/>
</dbReference>
<feature type="domain" description="AAA+ ATPase" evidence="1">
    <location>
        <begin position="102"/>
        <end position="237"/>
    </location>
</feature>
<dbReference type="PANTHER" id="PTHR30050:SF4">
    <property type="entry name" value="ATP-BINDING PROTEIN RV3427C IN INSERTION SEQUENCE-RELATED"/>
    <property type="match status" value="1"/>
</dbReference>
<dbReference type="SMART" id="SM00382">
    <property type="entry name" value="AAA"/>
    <property type="match status" value="1"/>
</dbReference>
<dbReference type="PRINTS" id="PR00300">
    <property type="entry name" value="CLPPROTEASEA"/>
</dbReference>
<dbReference type="InterPro" id="IPR028350">
    <property type="entry name" value="DNAC/IstB-like"/>
</dbReference>
<gene>
    <name evidence="2" type="ORF">HRJ53_14205</name>
</gene>
<dbReference type="InterPro" id="IPR003593">
    <property type="entry name" value="AAA+_ATPase"/>
</dbReference>
<keyword evidence="2" id="KW-0547">Nucleotide-binding</keyword>
<dbReference type="GO" id="GO:0005524">
    <property type="term" value="F:ATP binding"/>
    <property type="evidence" value="ECO:0007669"/>
    <property type="project" value="UniProtKB-KW"/>
</dbReference>
<accession>A0A7V8NRN2</accession>
<dbReference type="PANTHER" id="PTHR30050">
    <property type="entry name" value="CHROMOSOMAL REPLICATION INITIATOR PROTEIN DNAA"/>
    <property type="match status" value="1"/>
</dbReference>
<dbReference type="InterPro" id="IPR002611">
    <property type="entry name" value="IstB_ATP-bd"/>
</dbReference>
<evidence type="ECO:0000313" key="3">
    <source>
        <dbReference type="Proteomes" id="UP000567293"/>
    </source>
</evidence>